<evidence type="ECO:0000313" key="2">
    <source>
        <dbReference type="EMBL" id="ORC86288.1"/>
    </source>
</evidence>
<gene>
    <name evidence="2" type="ORF">TM35_000291700</name>
</gene>
<dbReference type="AlphaFoldDB" id="A0A1X0NP41"/>
<dbReference type="OrthoDB" id="252252at2759"/>
<comment type="caution">
    <text evidence="2">The sequence shown here is derived from an EMBL/GenBank/DDBJ whole genome shotgun (WGS) entry which is preliminary data.</text>
</comment>
<feature type="region of interest" description="Disordered" evidence="1">
    <location>
        <begin position="198"/>
        <end position="218"/>
    </location>
</feature>
<organism evidence="2 3">
    <name type="scientific">Trypanosoma theileri</name>
    <dbReference type="NCBI Taxonomy" id="67003"/>
    <lineage>
        <taxon>Eukaryota</taxon>
        <taxon>Discoba</taxon>
        <taxon>Euglenozoa</taxon>
        <taxon>Kinetoplastea</taxon>
        <taxon>Metakinetoplastina</taxon>
        <taxon>Trypanosomatida</taxon>
        <taxon>Trypanosomatidae</taxon>
        <taxon>Trypanosoma</taxon>
    </lineage>
</organism>
<feature type="region of interest" description="Disordered" evidence="1">
    <location>
        <begin position="58"/>
        <end position="99"/>
    </location>
</feature>
<dbReference type="EMBL" id="NBCO01000029">
    <property type="protein sequence ID" value="ORC86288.1"/>
    <property type="molecule type" value="Genomic_DNA"/>
</dbReference>
<keyword evidence="3" id="KW-1185">Reference proteome</keyword>
<feature type="non-terminal residue" evidence="2">
    <location>
        <position position="1"/>
    </location>
</feature>
<evidence type="ECO:0000256" key="1">
    <source>
        <dbReference type="SAM" id="MobiDB-lite"/>
    </source>
</evidence>
<sequence>HHHNASTGSEVCPLKWKDKHFFIALRVEGEDKLVELPRLSSKLPTAEEVMAYCAAHAEQHHPHEEEGKEGKEGGEEKNSSSQGIAVDTTARAQLPTPREIQQMRSFRQSTLIQHTWTPEEVAEMRERKKRLGVRDAGSAPVHLTVNALHNMRLETELGIASSRHATGHTAMALERRTEPVLLNRKSQTGTTTIITTQRNESFSQSQSQSQGGWVSGMSLADLAPGPLSPLNTQEMGGSQSISSPVLSQKFLERWEESKQCEESFYAYVSDERRSAYMSKITRITQQNYELNKRDRLRGIDNEKRLDRKGNLLESGGLWIVDDQRRAQLAHKYQMEQDGENAGTTAGDGKKNAVEKNTEDAAANTTAPPPPMREEDVMLQRFISERKSQELSFSSVPDEFMTVDTITVTPSLSEKKGMEELQQPQLQPTPTATTRSPELLLLGASPRIVTSQLLHQVVSSSMKRAATYNSLSVEETQSETRSVGGEPPRKAARHA</sequence>
<proteinExistence type="predicted"/>
<reference evidence="2 3" key="1">
    <citation type="submission" date="2017-03" db="EMBL/GenBank/DDBJ databases">
        <title>An alternative strategy for trypanosome survival in the mammalian bloodstream revealed through genome and transcriptome analysis of the ubiquitous bovine parasite Trypanosoma (Megatrypanum) theileri.</title>
        <authorList>
            <person name="Kelly S."/>
            <person name="Ivens A."/>
            <person name="Mott A."/>
            <person name="O'Neill E."/>
            <person name="Emms D."/>
            <person name="Macleod O."/>
            <person name="Voorheis P."/>
            <person name="Matthews J."/>
            <person name="Matthews K."/>
            <person name="Carrington M."/>
        </authorList>
    </citation>
    <scope>NUCLEOTIDE SEQUENCE [LARGE SCALE GENOMIC DNA]</scope>
    <source>
        <strain evidence="2">Edinburgh</strain>
    </source>
</reference>
<feature type="compositionally biased region" description="Polar residues" evidence="1">
    <location>
        <begin position="467"/>
        <end position="480"/>
    </location>
</feature>
<name>A0A1X0NP41_9TRYP</name>
<feature type="region of interest" description="Disordered" evidence="1">
    <location>
        <begin position="467"/>
        <end position="494"/>
    </location>
</feature>
<evidence type="ECO:0000313" key="3">
    <source>
        <dbReference type="Proteomes" id="UP000192257"/>
    </source>
</evidence>
<accession>A0A1X0NP41</accession>
<protein>
    <submittedName>
        <fullName evidence="2">Uncharacterized protein</fullName>
    </submittedName>
</protein>
<feature type="compositionally biased region" description="Basic and acidic residues" evidence="1">
    <location>
        <begin position="347"/>
        <end position="358"/>
    </location>
</feature>
<feature type="compositionally biased region" description="Basic and acidic residues" evidence="1">
    <location>
        <begin position="58"/>
        <end position="78"/>
    </location>
</feature>
<feature type="region of interest" description="Disordered" evidence="1">
    <location>
        <begin position="334"/>
        <end position="372"/>
    </location>
</feature>
<dbReference type="Proteomes" id="UP000192257">
    <property type="component" value="Unassembled WGS sequence"/>
</dbReference>
<dbReference type="VEuPathDB" id="TriTrypDB:TM35_000291700"/>
<dbReference type="RefSeq" id="XP_028880354.1">
    <property type="nucleotide sequence ID" value="XM_029028327.1"/>
</dbReference>
<dbReference type="GeneID" id="39988107"/>